<sequence>MSFHYSAQDIRVDDGHILRARLQQADGEWNDSEIDLNDFIGNDNGHFYWDGQGFSGSAENIHFTIEGDGSVPVLRASLCDQEGNYQERDLNLSERVSNNDGHFNYSESCH</sequence>
<evidence type="ECO:0000259" key="1">
    <source>
        <dbReference type="SMART" id="SM01111"/>
    </source>
</evidence>
<feature type="domain" description="Cyanovirin-N" evidence="1">
    <location>
        <begin position="2"/>
        <end position="105"/>
    </location>
</feature>
<dbReference type="Proteomes" id="UP001140510">
    <property type="component" value="Unassembled WGS sequence"/>
</dbReference>
<dbReference type="SMART" id="SM01111">
    <property type="entry name" value="CVNH"/>
    <property type="match status" value="1"/>
</dbReference>
<comment type="caution">
    <text evidence="2">The sequence shown here is derived from an EMBL/GenBank/DDBJ whole genome shotgun (WGS) entry which is preliminary data.</text>
</comment>
<evidence type="ECO:0000313" key="3">
    <source>
        <dbReference type="Proteomes" id="UP001140510"/>
    </source>
</evidence>
<dbReference type="PANTHER" id="PTHR42076:SF1">
    <property type="entry name" value="CYANOVIRIN-N DOMAIN-CONTAINING PROTEIN"/>
    <property type="match status" value="1"/>
</dbReference>
<keyword evidence="3" id="KW-1185">Reference proteome</keyword>
<reference evidence="2" key="1">
    <citation type="submission" date="2022-10" db="EMBL/GenBank/DDBJ databases">
        <title>Tapping the CABI collections for fungal endophytes: first genome assemblies for Collariella, Neodidymelliopsis, Ascochyta clinopodiicola, Didymella pomorum, Didymosphaeria variabile, Neocosmospora piperis and Neocucurbitaria cava.</title>
        <authorList>
            <person name="Hill R."/>
        </authorList>
    </citation>
    <scope>NUCLEOTIDE SEQUENCE</scope>
    <source>
        <strain evidence="2">IMI 355091</strain>
    </source>
</reference>
<organism evidence="2 3">
    <name type="scientific">Didymella pomorum</name>
    <dbReference type="NCBI Taxonomy" id="749634"/>
    <lineage>
        <taxon>Eukaryota</taxon>
        <taxon>Fungi</taxon>
        <taxon>Dikarya</taxon>
        <taxon>Ascomycota</taxon>
        <taxon>Pezizomycotina</taxon>
        <taxon>Dothideomycetes</taxon>
        <taxon>Pleosporomycetidae</taxon>
        <taxon>Pleosporales</taxon>
        <taxon>Pleosporineae</taxon>
        <taxon>Didymellaceae</taxon>
        <taxon>Didymella</taxon>
    </lineage>
</organism>
<evidence type="ECO:0000313" key="2">
    <source>
        <dbReference type="EMBL" id="KAJ4402297.1"/>
    </source>
</evidence>
<dbReference type="SUPFAM" id="SSF51322">
    <property type="entry name" value="Cyanovirin-N"/>
    <property type="match status" value="1"/>
</dbReference>
<dbReference type="Pfam" id="PF08881">
    <property type="entry name" value="CVNH"/>
    <property type="match status" value="1"/>
</dbReference>
<protein>
    <recommendedName>
        <fullName evidence="1">Cyanovirin-N domain-containing protein</fullName>
    </recommendedName>
</protein>
<proteinExistence type="predicted"/>
<dbReference type="EMBL" id="JAPEVA010000063">
    <property type="protein sequence ID" value="KAJ4402297.1"/>
    <property type="molecule type" value="Genomic_DNA"/>
</dbReference>
<gene>
    <name evidence="2" type="ORF">N0V91_007330</name>
</gene>
<dbReference type="OrthoDB" id="2441380at2759"/>
<dbReference type="AlphaFoldDB" id="A0A9W9D6J2"/>
<dbReference type="InterPro" id="IPR011058">
    <property type="entry name" value="Cyanovirin-N"/>
</dbReference>
<dbReference type="PANTHER" id="PTHR42076">
    <property type="entry name" value="CYANOVIRIN-N HOMOLOG"/>
    <property type="match status" value="1"/>
</dbReference>
<name>A0A9W9D6J2_9PLEO</name>
<accession>A0A9W9D6J2</accession>
<dbReference type="Gene3D" id="2.30.60.10">
    <property type="entry name" value="Cyanovirin-N"/>
    <property type="match status" value="1"/>
</dbReference>
<dbReference type="InterPro" id="IPR036673">
    <property type="entry name" value="Cyanovirin-N_sf"/>
</dbReference>